<evidence type="ECO:0000256" key="1">
    <source>
        <dbReference type="SAM" id="Phobius"/>
    </source>
</evidence>
<gene>
    <name evidence="2" type="ORF">BSK56_32430</name>
</gene>
<evidence type="ECO:0008006" key="4">
    <source>
        <dbReference type="Google" id="ProtNLM"/>
    </source>
</evidence>
<reference evidence="2 3" key="1">
    <citation type="submission" date="2016-10" db="EMBL/GenBank/DDBJ databases">
        <title>Paenibacillus species isolates.</title>
        <authorList>
            <person name="Beno S.M."/>
        </authorList>
    </citation>
    <scope>NUCLEOTIDE SEQUENCE [LARGE SCALE GENOMIC DNA]</scope>
    <source>
        <strain evidence="2 3">FSL H7-0744</strain>
    </source>
</reference>
<dbReference type="Gene3D" id="3.40.109.10">
    <property type="entry name" value="NADH Oxidase"/>
    <property type="match status" value="1"/>
</dbReference>
<keyword evidence="1" id="KW-0812">Transmembrane</keyword>
<protein>
    <recommendedName>
        <fullName evidence="4">Nitroreductase domain-containing protein</fullName>
    </recommendedName>
</protein>
<dbReference type="InterPro" id="IPR050461">
    <property type="entry name" value="Nitroreductase_HadB/RutE"/>
</dbReference>
<keyword evidence="1" id="KW-1133">Transmembrane helix</keyword>
<proteinExistence type="predicted"/>
<dbReference type="RefSeq" id="WP_076114484.1">
    <property type="nucleotide sequence ID" value="NZ_MPTB01000084.1"/>
</dbReference>
<dbReference type="InterPro" id="IPR000415">
    <property type="entry name" value="Nitroreductase-like"/>
</dbReference>
<name>A0ABX3GVM7_PAEBO</name>
<dbReference type="EMBL" id="MPTB01000084">
    <property type="protein sequence ID" value="OMD36051.1"/>
    <property type="molecule type" value="Genomic_DNA"/>
</dbReference>
<organism evidence="2 3">
    <name type="scientific">Paenibacillus borealis</name>
    <dbReference type="NCBI Taxonomy" id="160799"/>
    <lineage>
        <taxon>Bacteria</taxon>
        <taxon>Bacillati</taxon>
        <taxon>Bacillota</taxon>
        <taxon>Bacilli</taxon>
        <taxon>Bacillales</taxon>
        <taxon>Paenibacillaceae</taxon>
        <taxon>Paenibacillus</taxon>
    </lineage>
</organism>
<comment type="caution">
    <text evidence="2">The sequence shown here is derived from an EMBL/GenBank/DDBJ whole genome shotgun (WGS) entry which is preliminary data.</text>
</comment>
<keyword evidence="3" id="KW-1185">Reference proteome</keyword>
<dbReference type="NCBIfam" id="NF047509">
    <property type="entry name" value="Rv3131_FMN_oxido"/>
    <property type="match status" value="1"/>
</dbReference>
<dbReference type="PANTHER" id="PTHR43543:SF1">
    <property type="entry name" value="MALONIC SEMIALDEHYDE REDUCTASE RUTE-RELATED"/>
    <property type="match status" value="1"/>
</dbReference>
<dbReference type="SUPFAM" id="SSF55469">
    <property type="entry name" value="FMN-dependent nitroreductase-like"/>
    <property type="match status" value="1"/>
</dbReference>
<feature type="transmembrane region" description="Helical" evidence="1">
    <location>
        <begin position="12"/>
        <end position="35"/>
    </location>
</feature>
<evidence type="ECO:0000313" key="3">
    <source>
        <dbReference type="Proteomes" id="UP000187412"/>
    </source>
</evidence>
<sequence length="402" mass="45225">MKGIRWRRRVILILSAIGVLLVITFASLMFISGFFREQKYLQPWKPSYSAAITDPRVQLAAHGLLAASSHNMQPWKIKLDSSNPLKFALYADSERLSPAVDPYARQFMVSQGTFLEYARVAGEELGYETAIELFPEGDYDEKRLVQSMRTKPVAVITLTRMNSVSHPLYPYLFLSDTNRGAYRSDALRAEQVDELQGLQENKDISIKIVQDTDNKKRLATYITEASIVEAGVETVMEESAKIFRSNEKEKNKYRYGFSVEGQGTDGLMRHMLQGLVTLFPSLNKGEAASKQFITSTETSVNNTPAFAMIRSADNSRLSQVRSGMLYSRLVLSAHRLGLAIQPLSQALEEYPEMSRLYSDIHRSYAADGETIQMLVRMGTPVKGAPLSLRRDVHELLISESSE</sequence>
<accession>A0ABX3GVM7</accession>
<evidence type="ECO:0000313" key="2">
    <source>
        <dbReference type="EMBL" id="OMD36051.1"/>
    </source>
</evidence>
<dbReference type="PANTHER" id="PTHR43543">
    <property type="entry name" value="MALONIC SEMIALDEHYDE REDUCTASE RUTE-RELATED"/>
    <property type="match status" value="1"/>
</dbReference>
<keyword evidence="1" id="KW-0472">Membrane</keyword>
<dbReference type="Proteomes" id="UP000187412">
    <property type="component" value="Unassembled WGS sequence"/>
</dbReference>